<sequence length="600" mass="64562">MAPVYVGGFLVRYQERPEDDELVLPRQTVETWMRDENAEGIPLNVNHDDNAVVGRVLGFHNAPAGLFCLGCVDSPSFLDIVEKTADKSEVVSSGPGGELDPDPVLEFLSGSYSGLSLSSLKCSAPAVEGPGVEKESEGQDATPSEDSTAVGRYFKHVAICSVGRRRGTLAVYGRDVDWILDRFPDLDEEARSSVRGRVRSELDKSQEPVDRFHSDSYGLLANSVDALYIRERLNKLKYDKKLLGLEGQRTYVKASESTSTPAVCDIKAPEVEPEAGECSASTMAHALPTAAAPAAVAPVAPAPGAVSLSSDCVYLPKDAFFSLIGMSAGKTGAAGGAVLDAGPQRMLGASPLQPAYPSAYSYPSPLPPGGYGDSRYGAYGYGPMVGRPYDARLEYGERGRYEYPMELSYPPYPQPVRGRFQGRKRKKGGSSSEEEEEEPSFPGDVDYGSKGRKRFKNDRHGGSGSSSGGHNCDAMECEHRHGRYEDLRDVLSELRRDLAATRNAMQQQQQTASMPPPAPVPTSSAASSSNEHAKASSEKAATHAASTSAAPPIVNASCVPSMSHHQAPTPAQQQHPQKERPQNMVDFNRRLFVAALNKME</sequence>
<gene>
    <name evidence="11" type="primary">UL80</name>
</gene>
<feature type="compositionally biased region" description="Low complexity" evidence="10">
    <location>
        <begin position="521"/>
        <end position="530"/>
    </location>
</feature>
<feature type="region of interest" description="Disordered" evidence="10">
    <location>
        <begin position="405"/>
        <end position="471"/>
    </location>
</feature>
<dbReference type="GO" id="GO:0019076">
    <property type="term" value="P:viral release from host cell"/>
    <property type="evidence" value="ECO:0007669"/>
    <property type="project" value="UniProtKB-UniRule"/>
</dbReference>
<comment type="subcellular location">
    <molecule>Assemblin</molecule>
    <subcellularLocation>
        <location evidence="9">Host nucleus</location>
    </subcellularLocation>
</comment>
<evidence type="ECO:0000256" key="8">
    <source>
        <dbReference type="ARBA" id="ARBA00023200"/>
    </source>
</evidence>
<comment type="subunit">
    <molecule>Assembly protein</molecule>
    <text evidence="9">Homomultimer. Interacts with major capsid protein.</text>
</comment>
<evidence type="ECO:0000256" key="6">
    <source>
        <dbReference type="ARBA" id="ARBA00022825"/>
    </source>
</evidence>
<comment type="function">
    <text evidence="9">Assemblin: Protease that plays an essential role in virion assembly within the nucleus. Catalyzes the cleavage of the assembly protein after formation of the spherical procapsid. By that cleavage, the capsid matures and gains its icosahedral shape. The cleavage sites seem to include -Ala-Ser-, -Ala-Ala-, as well as Ala-Thr bonds. Assemblin and cleavages products are evicted from the capsid before or during DNA packaging.</text>
</comment>
<feature type="compositionally biased region" description="Basic and acidic residues" evidence="10">
    <location>
        <begin position="531"/>
        <end position="541"/>
    </location>
</feature>
<dbReference type="PRINTS" id="PR00236">
    <property type="entry name" value="HSVCAPSIDP40"/>
</dbReference>
<dbReference type="Gene3D" id="3.20.16.10">
    <property type="entry name" value="Herpesvirus/Caudovirus protease domain"/>
    <property type="match status" value="1"/>
</dbReference>
<feature type="active site" description="Charge relay system" evidence="9">
    <location>
        <position position="47"/>
    </location>
</feature>
<dbReference type="InterPro" id="IPR001847">
    <property type="entry name" value="Peptidase_S21"/>
</dbReference>
<evidence type="ECO:0000256" key="1">
    <source>
        <dbReference type="ARBA" id="ARBA00022553"/>
    </source>
</evidence>
<feature type="compositionally biased region" description="Low complexity" evidence="10">
    <location>
        <begin position="542"/>
        <end position="552"/>
    </location>
</feature>
<comment type="subcellular location">
    <molecule>Capsid scaffolding protein</molecule>
    <subcellularLocation>
        <location evidence="9">Host cytoplasm</location>
    </subcellularLocation>
</comment>
<comment type="PTM">
    <text evidence="9">Capsid scaffolding protein: Capsid scaffolding protein is cleaved by assemblin after formation of the spherical procapsid. As a result, the capsid obtains its mature, icosahedral shape. Cleavages occur at two or more sites: release (R-site) and maturation (M-site).</text>
</comment>
<keyword evidence="2 9" id="KW-1048">Host nucleus</keyword>
<feature type="region of interest" description="Disordered" evidence="10">
    <location>
        <begin position="126"/>
        <end position="147"/>
    </location>
</feature>
<feature type="chain" id="PRO_5023411032" description="Assemblin" evidence="9">
    <location>
        <begin position="1"/>
        <end position="254"/>
    </location>
</feature>
<dbReference type="GO" id="GO:0039708">
    <property type="term" value="P:nuclear capsid assembly"/>
    <property type="evidence" value="ECO:0007669"/>
    <property type="project" value="UniProtKB-ARBA"/>
</dbReference>
<evidence type="ECO:0000313" key="12">
    <source>
        <dbReference type="Proteomes" id="UP000113968"/>
    </source>
</evidence>
<evidence type="ECO:0000256" key="10">
    <source>
        <dbReference type="SAM" id="MobiDB-lite"/>
    </source>
</evidence>
<feature type="active site" description="Charge relay system" evidence="9">
    <location>
        <position position="156"/>
    </location>
</feature>
<feature type="region of interest" description="Disordered" evidence="10">
    <location>
        <begin position="502"/>
        <end position="585"/>
    </location>
</feature>
<dbReference type="HAMAP" id="MF_04008">
    <property type="entry name" value="HSV_SCAF"/>
    <property type="match status" value="1"/>
</dbReference>
<evidence type="ECO:0000256" key="4">
    <source>
        <dbReference type="ARBA" id="ARBA00022670"/>
    </source>
</evidence>
<feature type="compositionally biased region" description="Low complexity" evidence="10">
    <location>
        <begin position="564"/>
        <end position="575"/>
    </location>
</feature>
<evidence type="ECO:0000256" key="2">
    <source>
        <dbReference type="ARBA" id="ARBA00022562"/>
    </source>
</evidence>
<dbReference type="KEGG" id="vg:11464235"/>
<keyword evidence="1 9" id="KW-0597">Phosphoprotein</keyword>
<dbReference type="EC" id="3.4.21.97" evidence="9"/>
<keyword evidence="8 9" id="KW-1035">Host cytoplasm</keyword>
<comment type="similarity">
    <text evidence="9">Belongs to the herpesviridae capsid scaffolding protein family.</text>
</comment>
<evidence type="ECO:0000313" key="11">
    <source>
        <dbReference type="EMBL" id="AEV80776.1"/>
    </source>
</evidence>
<dbReference type="SUPFAM" id="SSF50789">
    <property type="entry name" value="Herpes virus serine proteinase, assemblin"/>
    <property type="match status" value="1"/>
</dbReference>
<dbReference type="GO" id="GO:0006508">
    <property type="term" value="P:proteolysis"/>
    <property type="evidence" value="ECO:0007669"/>
    <property type="project" value="UniProtKB-KW"/>
</dbReference>
<protein>
    <recommendedName>
        <fullName evidence="9">Capsid scaffolding protein</fullName>
    </recommendedName>
    <alternativeName>
        <fullName evidence="9">Protease precursor</fullName>
        <shortName evidence="9">pPR</shortName>
    </alternativeName>
    <component>
        <recommendedName>
            <fullName evidence="9">Assemblin</fullName>
            <ecNumber evidence="9">3.4.21.97</ecNumber>
        </recommendedName>
        <alternativeName>
            <fullName evidence="9">Protease</fullName>
            <shortName evidence="9">Pr</shortName>
        </alternativeName>
    </component>
    <component>
        <recommendedName>
            <fullName evidence="9">Assembly protein</fullName>
            <shortName evidence="9">AP</shortName>
        </recommendedName>
        <alternativeName>
            <fullName evidence="9">Capsid assembly protein</fullName>
        </alternativeName>
    </component>
</protein>
<dbReference type="GO" id="GO:0030430">
    <property type="term" value="C:host cell cytoplasm"/>
    <property type="evidence" value="ECO:0007669"/>
    <property type="project" value="UniProtKB-SubCell"/>
</dbReference>
<comment type="catalytic activity">
    <reaction evidence="9">
        <text>Cleaves -Ala-|-Ser- and -Ala-|-Ala- bonds in the scaffold protein.</text>
        <dbReference type="EC" id="3.4.21.97"/>
    </reaction>
</comment>
<evidence type="ECO:0000256" key="3">
    <source>
        <dbReference type="ARBA" id="ARBA00022612"/>
    </source>
</evidence>
<evidence type="ECO:0000256" key="9">
    <source>
        <dbReference type="HAMAP-Rule" id="MF_04008"/>
    </source>
</evidence>
<comment type="caution">
    <text evidence="9">Lacks conserved residue(s) required for the propagation of feature annotation.</text>
</comment>
<dbReference type="GO" id="GO:0042802">
    <property type="term" value="F:identical protein binding"/>
    <property type="evidence" value="ECO:0007669"/>
    <property type="project" value="UniProtKB-UniRule"/>
</dbReference>
<evidence type="ECO:0000256" key="7">
    <source>
        <dbReference type="ARBA" id="ARBA00022950"/>
    </source>
</evidence>
<dbReference type="Pfam" id="PF00716">
    <property type="entry name" value="Peptidase_S21"/>
    <property type="match status" value="1"/>
</dbReference>
<comment type="function">
    <text evidence="9">Assembly protein: Plays a major role in capsid assembly. Acts as a scaffold protein by binding major capsid protein. Multimerizes in the nucleus such as major capsid protein forms the icosahedral T=16 capsid. Cleaved by assemblin after capsid completion. The cleavages products are evicted from the capsid before or during DNA packaging.</text>
</comment>
<comment type="subunit">
    <molecule>Capsid scaffolding protein</molecule>
    <text evidence="9">Homomultimer. Interacts with major capsid protein.</text>
</comment>
<accession>G8XUE6</accession>
<feature type="active site" description="Charge relay system" evidence="9">
    <location>
        <position position="116"/>
    </location>
</feature>
<dbReference type="EMBL" id="FJ483970">
    <property type="protein sequence ID" value="AEV80776.1"/>
    <property type="molecule type" value="Genomic_DNA"/>
</dbReference>
<comment type="function">
    <text evidence="9">Capsid scaffolding protein: Acts as a scaffold protein by binding major capsid protein in the cytoplasm, inducing the nuclear localization of both proteins. Multimerizes in the nucleus such as major capsid protein forms the icosahedral T=16 capsid. Autocatalytic cleavage releases the assembly protein, and subsequently abolishes interaction with major capsid protein. Cleavages products are evicted from the capsid before or during DNA packaging.</text>
</comment>
<keyword evidence="7 9" id="KW-0118">Viral capsid assembly</keyword>
<feature type="region of interest" description="Interaction with major capsid protein" evidence="9">
    <location>
        <begin position="580"/>
        <end position="600"/>
    </location>
</feature>
<keyword evidence="5 9" id="KW-0378">Hydrolase</keyword>
<name>G8XUE6_9BETA</name>
<proteinExistence type="inferred from homology"/>
<feature type="site" description="Cleavage; by assemblin; Release site" evidence="9">
    <location>
        <begin position="254"/>
        <end position="255"/>
    </location>
</feature>
<dbReference type="RefSeq" id="YP_004940097.1">
    <property type="nucleotide sequence ID" value="NC_016447.1"/>
</dbReference>
<reference evidence="11" key="1">
    <citation type="submission" date="2011-12" db="EMBL/GenBank/DDBJ databases">
        <title>Comparative genomics of primate cytomegaloviruses.</title>
        <authorList>
            <person name="Davison A.J."/>
            <person name="Holton M."/>
            <person name="Dolan A."/>
            <person name="Dargan D.J."/>
            <person name="Gatherer D."/>
            <person name="Hayward G.S."/>
        </authorList>
    </citation>
    <scope>NUCLEOTIDE SEQUENCE [LARGE SCALE GENOMIC DNA]</scope>
    <source>
        <strain evidence="11">S34E</strain>
    </source>
</reference>
<dbReference type="InterPro" id="IPR035443">
    <property type="entry name" value="Herpes_virus_sf"/>
</dbReference>
<dbReference type="GO" id="GO:0004252">
    <property type="term" value="F:serine-type endopeptidase activity"/>
    <property type="evidence" value="ECO:0007669"/>
    <property type="project" value="UniProtKB-UniRule"/>
</dbReference>
<feature type="chain" id="PRO_5023411031" description="Capsid scaffolding protein" evidence="9">
    <location>
        <begin position="1"/>
        <end position="600"/>
    </location>
</feature>
<comment type="subunit">
    <molecule>Assemblin</molecule>
    <text evidence="9">Exists in a monomer-dimer equilibrium with the dimer being the active species.</text>
</comment>
<comment type="domain">
    <text evidence="9">Region of interaction between pPR and pAP is called Amino conserved domain (ACD). The region of interaction with major capsid protein is called carboxyl conserved domain (CCD).</text>
</comment>
<organism evidence="11 12">
    <name type="scientific">Aotine betaherpesvirus 1</name>
    <dbReference type="NCBI Taxonomy" id="50290"/>
    <lineage>
        <taxon>Viruses</taxon>
        <taxon>Duplodnaviria</taxon>
        <taxon>Heunggongvirae</taxon>
        <taxon>Peploviricota</taxon>
        <taxon>Herviviricetes</taxon>
        <taxon>Herpesvirales</taxon>
        <taxon>Orthoherpesviridae</taxon>
        <taxon>Betaherpesvirinae</taxon>
        <taxon>Cytomegalovirus</taxon>
        <taxon>Cytomegalovirus aotinebeta1</taxon>
    </lineage>
</organism>
<keyword evidence="6 9" id="KW-0720">Serine protease</keyword>
<keyword evidence="12" id="KW-1185">Reference proteome</keyword>
<dbReference type="GO" id="GO:0042025">
    <property type="term" value="C:host cell nucleus"/>
    <property type="evidence" value="ECO:0007669"/>
    <property type="project" value="UniProtKB-SubCell"/>
</dbReference>
<dbReference type="GeneID" id="11464235"/>
<evidence type="ECO:0000256" key="5">
    <source>
        <dbReference type="ARBA" id="ARBA00022801"/>
    </source>
</evidence>
<comment type="subcellular location">
    <molecule>Assembly protein</molecule>
    <subcellularLocation>
        <location evidence="9">Host nucleus</location>
    </subcellularLocation>
</comment>
<dbReference type="Proteomes" id="UP000113968">
    <property type="component" value="Segment"/>
</dbReference>
<keyword evidence="4 9" id="KW-0645">Protease</keyword>
<dbReference type="OrthoDB" id="6016at10239"/>
<feature type="chain" id="PRO_5023411030" description="Assembly protein" evidence="9">
    <location>
        <begin position="255"/>
        <end position="600"/>
    </location>
</feature>
<keyword evidence="3 9" id="KW-1188">Viral release from host cell</keyword>